<feature type="coiled-coil region" evidence="1">
    <location>
        <begin position="272"/>
        <end position="306"/>
    </location>
</feature>
<evidence type="ECO:0000313" key="3">
    <source>
        <dbReference type="Proteomes" id="UP000006695"/>
    </source>
</evidence>
<organism evidence="2 3">
    <name type="scientific">Geotalea uraniireducens (strain Rf4)</name>
    <name type="common">Geobacter uraniireducens</name>
    <dbReference type="NCBI Taxonomy" id="351605"/>
    <lineage>
        <taxon>Bacteria</taxon>
        <taxon>Pseudomonadati</taxon>
        <taxon>Thermodesulfobacteriota</taxon>
        <taxon>Desulfuromonadia</taxon>
        <taxon>Geobacterales</taxon>
        <taxon>Geobacteraceae</taxon>
        <taxon>Geotalea</taxon>
    </lineage>
</organism>
<keyword evidence="1" id="KW-0175">Coiled coil</keyword>
<dbReference type="EMBL" id="CP000698">
    <property type="protein sequence ID" value="ABQ27087.1"/>
    <property type="molecule type" value="Genomic_DNA"/>
</dbReference>
<gene>
    <name evidence="2" type="ordered locus">Gura_2915</name>
</gene>
<reference evidence="2 3" key="1">
    <citation type="submission" date="2007-05" db="EMBL/GenBank/DDBJ databases">
        <title>Complete sequence of Geobacter uraniireducens Rf4.</title>
        <authorList>
            <consortium name="US DOE Joint Genome Institute"/>
            <person name="Copeland A."/>
            <person name="Lucas S."/>
            <person name="Lapidus A."/>
            <person name="Barry K."/>
            <person name="Detter J.C."/>
            <person name="Glavina del Rio T."/>
            <person name="Hammon N."/>
            <person name="Israni S."/>
            <person name="Dalin E."/>
            <person name="Tice H."/>
            <person name="Pitluck S."/>
            <person name="Chertkov O."/>
            <person name="Brettin T."/>
            <person name="Bruce D."/>
            <person name="Han C."/>
            <person name="Schmutz J."/>
            <person name="Larimer F."/>
            <person name="Land M."/>
            <person name="Hauser L."/>
            <person name="Kyrpides N."/>
            <person name="Mikhailova N."/>
            <person name="Shelobolina E."/>
            <person name="Aklujkar M."/>
            <person name="Lovley D."/>
            <person name="Richardson P."/>
        </authorList>
    </citation>
    <scope>NUCLEOTIDE SEQUENCE [LARGE SCALE GENOMIC DNA]</scope>
    <source>
        <strain evidence="2 3">Rf4</strain>
    </source>
</reference>
<dbReference type="OrthoDB" id="9066681at2"/>
<dbReference type="HOGENOM" id="CLU_042901_0_0_7"/>
<dbReference type="AlphaFoldDB" id="A5G5L9"/>
<accession>A5G5L9</accession>
<dbReference type="KEGG" id="gur:Gura_2915"/>
<evidence type="ECO:0000313" key="2">
    <source>
        <dbReference type="EMBL" id="ABQ27087.1"/>
    </source>
</evidence>
<keyword evidence="3" id="KW-1185">Reference proteome</keyword>
<dbReference type="RefSeq" id="WP_011939757.1">
    <property type="nucleotide sequence ID" value="NC_009483.1"/>
</dbReference>
<proteinExistence type="predicted"/>
<sequence>MSKYQYYEFLAIDRPLSQKEMEHMRALSSRGHITPVSFSNEYHWGNFKGDPNGLMRRFYDAHVYLANWGTAVFMLRLPMTALDRKVLKAFTVNGVFEVEASPTHWICSWNLDDSEDYDRVGPEDGSGWMARLAPLREELLRGDLRSLYIGWLAAVSMGADEDELEPPMPDGLAPFTAAQEALAEFLEVDIDLLAGAGMERPNARSMACEHEIDPWLDALPMAEMRLLVRKLLTGQEVEAEREVKSRFAAWRKSTGDAPAALPRRTVAELWQLAEKAEEARLLQEKKRREQAEAKRLKEREANLARLAENFPKAWQAVNQRVQVGSGKAYDEACQALVDLAEAYAKHASKQAFDAELRRFMAGHGQRKSLMQRLVKAKLMRSA</sequence>
<dbReference type="Proteomes" id="UP000006695">
    <property type="component" value="Chromosome"/>
</dbReference>
<dbReference type="STRING" id="351605.Gura_2915"/>
<protein>
    <submittedName>
        <fullName evidence="2">Uncharacterized protein</fullName>
    </submittedName>
</protein>
<name>A5G5L9_GEOUR</name>
<evidence type="ECO:0000256" key="1">
    <source>
        <dbReference type="SAM" id="Coils"/>
    </source>
</evidence>